<keyword evidence="3" id="KW-1185">Reference proteome</keyword>
<protein>
    <submittedName>
        <fullName evidence="2">Uncharacterized protein</fullName>
    </submittedName>
</protein>
<dbReference type="EMBL" id="JAVFWO010000001">
    <property type="protein sequence ID" value="MDQ7876586.1"/>
    <property type="molecule type" value="Genomic_DNA"/>
</dbReference>
<dbReference type="RefSeq" id="WP_308865988.1">
    <property type="nucleotide sequence ID" value="NZ_JAVFWO010000001.1"/>
</dbReference>
<feature type="region of interest" description="Disordered" evidence="1">
    <location>
        <begin position="89"/>
        <end position="159"/>
    </location>
</feature>
<reference evidence="2 3" key="1">
    <citation type="submission" date="2023-08" db="EMBL/GenBank/DDBJ databases">
        <title>Microbacterium psychrotolerans sp. nov., a psychrotolerant bacterium isolated from soil in Heilongjiang Province, China.</title>
        <authorList>
            <person name="An P."/>
            <person name="Zhao D."/>
            <person name="Xiang H."/>
        </authorList>
    </citation>
    <scope>NUCLEOTIDE SEQUENCE [LARGE SCALE GENOMIC DNA]</scope>
    <source>
        <strain evidence="2 3">QXD-8</strain>
    </source>
</reference>
<organism evidence="2 3">
    <name type="scientific">Microbacterium psychrotolerans</name>
    <dbReference type="NCBI Taxonomy" id="3068321"/>
    <lineage>
        <taxon>Bacteria</taxon>
        <taxon>Bacillati</taxon>
        <taxon>Actinomycetota</taxon>
        <taxon>Actinomycetes</taxon>
        <taxon>Micrococcales</taxon>
        <taxon>Microbacteriaceae</taxon>
        <taxon>Microbacterium</taxon>
    </lineage>
</organism>
<evidence type="ECO:0000313" key="3">
    <source>
        <dbReference type="Proteomes" id="UP001235133"/>
    </source>
</evidence>
<comment type="caution">
    <text evidence="2">The sequence shown here is derived from an EMBL/GenBank/DDBJ whole genome shotgun (WGS) entry which is preliminary data.</text>
</comment>
<proteinExistence type="predicted"/>
<name>A0ABU0YZ90_9MICO</name>
<sequence length="159" mass="16929">MAKIDLAGRLSDVRARVAAEVAPAEAPVPMFARLSRKDARVRGDQLTALAALADAVMRRRRFKAERITENTLIRVAIDLLLAHAEKLRGSTEDELRNSVTSALTDLGDPATSTATCDSTCGDNLTPRANPTPGLPQRETPGVPDSEPPGVVLAPRGALR</sequence>
<dbReference type="Proteomes" id="UP001235133">
    <property type="component" value="Unassembled WGS sequence"/>
</dbReference>
<evidence type="ECO:0000313" key="2">
    <source>
        <dbReference type="EMBL" id="MDQ7876586.1"/>
    </source>
</evidence>
<evidence type="ECO:0000256" key="1">
    <source>
        <dbReference type="SAM" id="MobiDB-lite"/>
    </source>
</evidence>
<gene>
    <name evidence="2" type="ORF">Q9R08_01210</name>
</gene>
<accession>A0ABU0YZ90</accession>
<feature type="compositionally biased region" description="Polar residues" evidence="1">
    <location>
        <begin position="110"/>
        <end position="128"/>
    </location>
</feature>